<dbReference type="KEGG" id="bwh:A9C19_15150"/>
<dbReference type="InterPro" id="IPR024488">
    <property type="entry name" value="DUF2777"/>
</dbReference>
<dbReference type="RefSeq" id="WP_072580763.1">
    <property type="nucleotide sequence ID" value="NZ_CP016020.1"/>
</dbReference>
<evidence type="ECO:0000313" key="2">
    <source>
        <dbReference type="Proteomes" id="UP000181936"/>
    </source>
</evidence>
<dbReference type="EMBL" id="CP016020">
    <property type="protein sequence ID" value="APH05963.1"/>
    <property type="molecule type" value="Genomic_DNA"/>
</dbReference>
<dbReference type="OrthoDB" id="2923064at2"/>
<dbReference type="Proteomes" id="UP000181936">
    <property type="component" value="Chromosome"/>
</dbReference>
<dbReference type="AlphaFoldDB" id="A0A1L3MUF7"/>
<dbReference type="Pfam" id="PF10949">
    <property type="entry name" value="DUF2777"/>
    <property type="match status" value="1"/>
</dbReference>
<protein>
    <recommendedName>
        <fullName evidence="3">DUF2777 domain-containing protein</fullName>
    </recommendedName>
</protein>
<evidence type="ECO:0008006" key="3">
    <source>
        <dbReference type="Google" id="ProtNLM"/>
    </source>
</evidence>
<evidence type="ECO:0000313" key="1">
    <source>
        <dbReference type="EMBL" id="APH05963.1"/>
    </source>
</evidence>
<name>A0A1L3MUF7_9BACI</name>
<sequence>MSRYKRMDLLLKQKRSYITGFVDITNNQYVIYDDMNDELHLLEEINETRLEILSPNGWKSGKWLGLGKVKTDMGMFSLNSGDTVRMRKKLPLALDEMLKELPDDTFLKLIKQLNALSFSPFDCIYSYNQLIFMGNQVHKKGVSFYQFDNEDSICAIQHHFARGVHSSDRIEMTTSLGERRLLTCFY</sequence>
<reference evidence="1 2" key="1">
    <citation type="journal article" date="2016" name="Sci. Rep.">
        <title>Complete genome sequence and transcriptomic analysis of a novel marine strain Bacillus weihaiensis reveals the mechanism of brown algae degradation.</title>
        <authorList>
            <person name="Zhu Y."/>
            <person name="Chen P."/>
            <person name="Bao Y."/>
            <person name="Men Y."/>
            <person name="Zeng Y."/>
            <person name="Yang J."/>
            <person name="Sun J."/>
            <person name="Sun Y."/>
        </authorList>
    </citation>
    <scope>NUCLEOTIDE SEQUENCE [LARGE SCALE GENOMIC DNA]</scope>
    <source>
        <strain evidence="1 2">Alg07</strain>
    </source>
</reference>
<gene>
    <name evidence="1" type="ORF">A9C19_15150</name>
</gene>
<proteinExistence type="predicted"/>
<keyword evidence="2" id="KW-1185">Reference proteome</keyword>
<organism evidence="1 2">
    <name type="scientific">Bacillus weihaiensis</name>
    <dbReference type="NCBI Taxonomy" id="1547283"/>
    <lineage>
        <taxon>Bacteria</taxon>
        <taxon>Bacillati</taxon>
        <taxon>Bacillota</taxon>
        <taxon>Bacilli</taxon>
        <taxon>Bacillales</taxon>
        <taxon>Bacillaceae</taxon>
        <taxon>Bacillus</taxon>
    </lineage>
</organism>
<accession>A0A1L3MUF7</accession>